<gene>
    <name evidence="2" type="ORF">SAMN06297382_0913</name>
</gene>
<keyword evidence="3" id="KW-1185">Reference proteome</keyword>
<evidence type="ECO:0000259" key="1">
    <source>
        <dbReference type="Pfam" id="PF01592"/>
    </source>
</evidence>
<evidence type="ECO:0000313" key="2">
    <source>
        <dbReference type="EMBL" id="SNT68411.1"/>
    </source>
</evidence>
<dbReference type="Gene3D" id="3.90.1010.10">
    <property type="match status" value="1"/>
</dbReference>
<dbReference type="InterPro" id="IPR002871">
    <property type="entry name" value="NIF_FeS_clus_asmbl_NifU_N"/>
</dbReference>
<evidence type="ECO:0000313" key="3">
    <source>
        <dbReference type="Proteomes" id="UP000198346"/>
    </source>
</evidence>
<dbReference type="EMBL" id="FZQA01000001">
    <property type="protein sequence ID" value="SNT68411.1"/>
    <property type="molecule type" value="Genomic_DNA"/>
</dbReference>
<dbReference type="SUPFAM" id="SSF82649">
    <property type="entry name" value="SufE/NifU"/>
    <property type="match status" value="1"/>
</dbReference>
<feature type="domain" description="NIF system FeS cluster assembly NifU N-terminal" evidence="1">
    <location>
        <begin position="49"/>
        <end position="150"/>
    </location>
</feature>
<protein>
    <submittedName>
        <fullName evidence="2">NifU homolog involved in Fe-S cluster formation</fullName>
    </submittedName>
</protein>
<dbReference type="Proteomes" id="UP000198346">
    <property type="component" value="Unassembled WGS sequence"/>
</dbReference>
<dbReference type="GO" id="GO:0005506">
    <property type="term" value="F:iron ion binding"/>
    <property type="evidence" value="ECO:0007669"/>
    <property type="project" value="InterPro"/>
</dbReference>
<name>A0A239PKS1_9PROT</name>
<dbReference type="CDD" id="cd06664">
    <property type="entry name" value="IscU_like"/>
    <property type="match status" value="1"/>
</dbReference>
<proteinExistence type="predicted"/>
<dbReference type="GO" id="GO:0016226">
    <property type="term" value="P:iron-sulfur cluster assembly"/>
    <property type="evidence" value="ECO:0007669"/>
    <property type="project" value="InterPro"/>
</dbReference>
<dbReference type="RefSeq" id="WP_234993307.1">
    <property type="nucleotide sequence ID" value="NZ_FZQA01000001.1"/>
</dbReference>
<reference evidence="2 3" key="1">
    <citation type="submission" date="2017-07" db="EMBL/GenBank/DDBJ databases">
        <authorList>
            <person name="Sun Z.S."/>
            <person name="Albrecht U."/>
            <person name="Echele G."/>
            <person name="Lee C.C."/>
        </authorList>
    </citation>
    <scope>NUCLEOTIDE SEQUENCE [LARGE SCALE GENOMIC DNA]</scope>
    <source>
        <strain evidence="2 3">CGMCC 1.12710</strain>
    </source>
</reference>
<organism evidence="2 3">
    <name type="scientific">Amphiplicatus metriothermophilus</name>
    <dbReference type="NCBI Taxonomy" id="1519374"/>
    <lineage>
        <taxon>Bacteria</taxon>
        <taxon>Pseudomonadati</taxon>
        <taxon>Pseudomonadota</taxon>
        <taxon>Alphaproteobacteria</taxon>
        <taxon>Parvularculales</taxon>
        <taxon>Parvularculaceae</taxon>
        <taxon>Amphiplicatus</taxon>
    </lineage>
</organism>
<dbReference type="AlphaFoldDB" id="A0A239PKS1"/>
<dbReference type="GO" id="GO:0051536">
    <property type="term" value="F:iron-sulfur cluster binding"/>
    <property type="evidence" value="ECO:0007669"/>
    <property type="project" value="InterPro"/>
</dbReference>
<dbReference type="Pfam" id="PF01592">
    <property type="entry name" value="NifU_N"/>
    <property type="match status" value="1"/>
</dbReference>
<accession>A0A239PKS1</accession>
<sequence length="181" mass="19613">MRRSPLIFKMIFMVLAARRPPAYMSPMISALYSDRILEAAAAIPPARRLERPDASVRKVSRVCGSEIEVDLILADGRVADFGMEARACAMGQAAASIVARNIIGATPEELYRLREEMRAMLKQNGPPPAGDRWAALEALQAIRDYPQRHASTMLVFEAVAACLDQIEAAKSAAAPPVAGAH</sequence>